<organism evidence="1 2">
    <name type="scientific">Lentzea rhizosphaerae</name>
    <dbReference type="NCBI Taxonomy" id="2041025"/>
    <lineage>
        <taxon>Bacteria</taxon>
        <taxon>Bacillati</taxon>
        <taxon>Actinomycetota</taxon>
        <taxon>Actinomycetes</taxon>
        <taxon>Pseudonocardiales</taxon>
        <taxon>Pseudonocardiaceae</taxon>
        <taxon>Lentzea</taxon>
    </lineage>
</organism>
<comment type="caution">
    <text evidence="1">The sequence shown here is derived from an EMBL/GenBank/DDBJ whole genome shotgun (WGS) entry which is preliminary data.</text>
</comment>
<proteinExistence type="predicted"/>
<accession>A0ABV8BRB4</accession>
<evidence type="ECO:0000313" key="2">
    <source>
        <dbReference type="Proteomes" id="UP001595690"/>
    </source>
</evidence>
<protein>
    <submittedName>
        <fullName evidence="1">Uncharacterized protein</fullName>
    </submittedName>
</protein>
<dbReference type="Proteomes" id="UP001595690">
    <property type="component" value="Unassembled WGS sequence"/>
</dbReference>
<keyword evidence="2" id="KW-1185">Reference proteome</keyword>
<evidence type="ECO:0000313" key="1">
    <source>
        <dbReference type="EMBL" id="MFC3892540.1"/>
    </source>
</evidence>
<dbReference type="RefSeq" id="WP_382372243.1">
    <property type="nucleotide sequence ID" value="NZ_JBHRZI010000011.1"/>
</dbReference>
<reference evidence="2" key="1">
    <citation type="journal article" date="2019" name="Int. J. Syst. Evol. Microbiol.">
        <title>The Global Catalogue of Microorganisms (GCM) 10K type strain sequencing project: providing services to taxonomists for standard genome sequencing and annotation.</title>
        <authorList>
            <consortium name="The Broad Institute Genomics Platform"/>
            <consortium name="The Broad Institute Genome Sequencing Center for Infectious Disease"/>
            <person name="Wu L."/>
            <person name="Ma J."/>
        </authorList>
    </citation>
    <scope>NUCLEOTIDE SEQUENCE [LARGE SCALE GENOMIC DNA]</scope>
    <source>
        <strain evidence="2">CGMCC 4.7405</strain>
    </source>
</reference>
<dbReference type="EMBL" id="JBHRZI010000011">
    <property type="protein sequence ID" value="MFC3892540.1"/>
    <property type="molecule type" value="Genomic_DNA"/>
</dbReference>
<sequence>MAVLGGLMLADVDPGEDPVLARALAGTIRDDWRPAADAMASAREWERRAYVTLTLATAAARRGTWLQKWLEARPGDRDAEAVHAAVETLQAS</sequence>
<name>A0ABV8BRB4_9PSEU</name>
<gene>
    <name evidence="1" type="ORF">ACFOWZ_13745</name>
</gene>